<evidence type="ECO:0000313" key="3">
    <source>
        <dbReference type="Proteomes" id="UP000001520"/>
    </source>
</evidence>
<dbReference type="eggNOG" id="COG0835">
    <property type="taxonomic scope" value="Bacteria"/>
</dbReference>
<reference evidence="2 3" key="1">
    <citation type="journal article" date="2010" name="DNA Res.">
        <title>Bacterial lifestyle in a deep-sea hydrothermal vent chimney revealed by the genome sequence of the thermophilic bacterium Deferribacter desulfuricans SSM1.</title>
        <authorList>
            <person name="Takaki Y."/>
            <person name="Shimamura S."/>
            <person name="Nakagawa S."/>
            <person name="Fukuhara Y."/>
            <person name="Horikawa H."/>
            <person name="Ankai A."/>
            <person name="Harada T."/>
            <person name="Hosoyama A."/>
            <person name="Oguchi A."/>
            <person name="Fukui S."/>
            <person name="Fujita N."/>
            <person name="Takami H."/>
            <person name="Takai K."/>
        </authorList>
    </citation>
    <scope>NUCLEOTIDE SEQUENCE [LARGE SCALE GENOMIC DNA]</scope>
    <source>
        <strain evidence="3">DSM 14783 / JCM 11476 / NBRC 101012 / SSM1</strain>
    </source>
</reference>
<dbReference type="GO" id="GO:0005829">
    <property type="term" value="C:cytosol"/>
    <property type="evidence" value="ECO:0007669"/>
    <property type="project" value="TreeGrafter"/>
</dbReference>
<dbReference type="STRING" id="639282.DEFDS_0162"/>
<dbReference type="PANTHER" id="PTHR22617:SF43">
    <property type="entry name" value="PROTEIN PILI"/>
    <property type="match status" value="1"/>
</dbReference>
<evidence type="ECO:0000259" key="1">
    <source>
        <dbReference type="PROSITE" id="PS50851"/>
    </source>
</evidence>
<dbReference type="InterPro" id="IPR036061">
    <property type="entry name" value="CheW-like_dom_sf"/>
</dbReference>
<dbReference type="SUPFAM" id="SSF50341">
    <property type="entry name" value="CheW-like"/>
    <property type="match status" value="1"/>
</dbReference>
<proteinExistence type="predicted"/>
<dbReference type="Gene3D" id="2.30.30.40">
    <property type="entry name" value="SH3 Domains"/>
    <property type="match status" value="1"/>
</dbReference>
<dbReference type="PANTHER" id="PTHR22617">
    <property type="entry name" value="CHEMOTAXIS SENSOR HISTIDINE KINASE-RELATED"/>
    <property type="match status" value="1"/>
</dbReference>
<dbReference type="Gene3D" id="2.40.50.180">
    <property type="entry name" value="CheA-289, Domain 4"/>
    <property type="match status" value="1"/>
</dbReference>
<dbReference type="Pfam" id="PF01584">
    <property type="entry name" value="CheW"/>
    <property type="match status" value="1"/>
</dbReference>
<evidence type="ECO:0000313" key="2">
    <source>
        <dbReference type="EMBL" id="BAI79674.1"/>
    </source>
</evidence>
<dbReference type="KEGG" id="ddf:DEFDS_0162"/>
<dbReference type="GO" id="GO:0007165">
    <property type="term" value="P:signal transduction"/>
    <property type="evidence" value="ECO:0007669"/>
    <property type="project" value="InterPro"/>
</dbReference>
<dbReference type="EMBL" id="AP011529">
    <property type="protein sequence ID" value="BAI79674.1"/>
    <property type="molecule type" value="Genomic_DNA"/>
</dbReference>
<keyword evidence="3" id="KW-1185">Reference proteome</keyword>
<dbReference type="InterPro" id="IPR039315">
    <property type="entry name" value="CheW"/>
</dbReference>
<dbReference type="Proteomes" id="UP000001520">
    <property type="component" value="Chromosome"/>
</dbReference>
<dbReference type="GO" id="GO:0006935">
    <property type="term" value="P:chemotaxis"/>
    <property type="evidence" value="ECO:0007669"/>
    <property type="project" value="InterPro"/>
</dbReference>
<organism evidence="2 3">
    <name type="scientific">Deferribacter desulfuricans (strain DSM 14783 / JCM 11476 / NBRC 101012 / SSM1)</name>
    <dbReference type="NCBI Taxonomy" id="639282"/>
    <lineage>
        <taxon>Bacteria</taxon>
        <taxon>Pseudomonadati</taxon>
        <taxon>Deferribacterota</taxon>
        <taxon>Deferribacteres</taxon>
        <taxon>Deferribacterales</taxon>
        <taxon>Deferribacteraceae</taxon>
        <taxon>Deferribacter</taxon>
    </lineage>
</organism>
<feature type="domain" description="CheW-like" evidence="1">
    <location>
        <begin position="21"/>
        <end position="154"/>
    </location>
</feature>
<dbReference type="SMART" id="SM00260">
    <property type="entry name" value="CheW"/>
    <property type="match status" value="1"/>
</dbReference>
<dbReference type="AlphaFoldDB" id="D3PAQ1"/>
<dbReference type="RefSeq" id="WP_013006922.1">
    <property type="nucleotide sequence ID" value="NC_013939.1"/>
</dbReference>
<gene>
    <name evidence="2" type="ordered locus">DEFDS_0162</name>
</gene>
<dbReference type="InterPro" id="IPR002545">
    <property type="entry name" value="CheW-lke_dom"/>
</dbReference>
<name>D3PAQ1_DEFDS</name>
<dbReference type="HOGENOM" id="CLU_1692583_0_0_0"/>
<dbReference type="PROSITE" id="PS50851">
    <property type="entry name" value="CHEW"/>
    <property type="match status" value="1"/>
</dbReference>
<sequence length="155" mass="17742">MIKELLNKKLKREVIVVKKDEKSFIQFKVGGISLLLDMSNVFVVLEYKQIVELPGAPSHILGIIYYQGEVIPIVDLKGIFNEATTFRTENTRFVIIKYNNELIGIFADEVLGIKNINKALLKQTDEDFFSATVKLSDEINKVIDIEKFYNKLKVS</sequence>
<accession>D3PAQ1</accession>
<protein>
    <submittedName>
        <fullName evidence="2">Purine-binding chemotaxis protein CheW</fullName>
    </submittedName>
</protein>
<dbReference type="OrthoDB" id="3291462at2"/>